<dbReference type="Proteomes" id="UP000230709">
    <property type="component" value="Chromosome"/>
</dbReference>
<dbReference type="Gene3D" id="1.10.10.10">
    <property type="entry name" value="Winged helix-like DNA-binding domain superfamily/Winged helix DNA-binding domain"/>
    <property type="match status" value="1"/>
</dbReference>
<reference evidence="9" key="1">
    <citation type="submission" date="2017-10" db="EMBL/GenBank/DDBJ databases">
        <title>Completed PacBio SMRT sequence of Methylosinus trichosporium OB3b reveals presence of a third large plasmid.</title>
        <authorList>
            <person name="Charles T.C."/>
            <person name="Lynch M.D.J."/>
            <person name="Heil J.R."/>
            <person name="Cheng J."/>
        </authorList>
    </citation>
    <scope>NUCLEOTIDE SEQUENCE [LARGE SCALE GENOMIC DNA]</scope>
    <source>
        <strain evidence="9">OB3b</strain>
    </source>
</reference>
<dbReference type="Pfam" id="PF08281">
    <property type="entry name" value="Sigma70_r4_2"/>
    <property type="match status" value="1"/>
</dbReference>
<dbReference type="PANTHER" id="PTHR43133">
    <property type="entry name" value="RNA POLYMERASE ECF-TYPE SIGMA FACTO"/>
    <property type="match status" value="1"/>
</dbReference>
<dbReference type="SUPFAM" id="SSF88946">
    <property type="entry name" value="Sigma2 domain of RNA polymerase sigma factors"/>
    <property type="match status" value="1"/>
</dbReference>
<dbReference type="InterPro" id="IPR039425">
    <property type="entry name" value="RNA_pol_sigma-70-like"/>
</dbReference>
<keyword evidence="2" id="KW-0805">Transcription regulation</keyword>
<dbReference type="EMBL" id="CP023737">
    <property type="protein sequence ID" value="ATQ68630.1"/>
    <property type="molecule type" value="Genomic_DNA"/>
</dbReference>
<feature type="domain" description="RNA polymerase sigma factor 70 region 4 type 2" evidence="7">
    <location>
        <begin position="156"/>
        <end position="208"/>
    </location>
</feature>
<dbReference type="InterPro" id="IPR013324">
    <property type="entry name" value="RNA_pol_sigma_r3/r4-like"/>
</dbReference>
<proteinExistence type="inferred from homology"/>
<evidence type="ECO:0000256" key="2">
    <source>
        <dbReference type="ARBA" id="ARBA00023015"/>
    </source>
</evidence>
<dbReference type="Gene3D" id="1.10.1740.10">
    <property type="match status" value="1"/>
</dbReference>
<dbReference type="STRING" id="595536.GCA_000178815_02643"/>
<dbReference type="AlphaFoldDB" id="A0A2D2D0X1"/>
<keyword evidence="3" id="KW-0731">Sigma factor</keyword>
<dbReference type="GO" id="GO:0006352">
    <property type="term" value="P:DNA-templated transcription initiation"/>
    <property type="evidence" value="ECO:0007669"/>
    <property type="project" value="InterPro"/>
</dbReference>
<feature type="compositionally biased region" description="Basic and acidic residues" evidence="5">
    <location>
        <begin position="235"/>
        <end position="244"/>
    </location>
</feature>
<feature type="region of interest" description="Disordered" evidence="5">
    <location>
        <begin position="214"/>
        <end position="244"/>
    </location>
</feature>
<evidence type="ECO:0000256" key="5">
    <source>
        <dbReference type="SAM" id="MobiDB-lite"/>
    </source>
</evidence>
<comment type="similarity">
    <text evidence="1">Belongs to the sigma-70 factor family. ECF subfamily.</text>
</comment>
<dbReference type="InterPro" id="IPR013249">
    <property type="entry name" value="RNA_pol_sigma70_r4_t2"/>
</dbReference>
<dbReference type="Pfam" id="PF04542">
    <property type="entry name" value="Sigma70_r2"/>
    <property type="match status" value="1"/>
</dbReference>
<dbReference type="PANTHER" id="PTHR43133:SF63">
    <property type="entry name" value="RNA POLYMERASE SIGMA FACTOR FECI-RELATED"/>
    <property type="match status" value="1"/>
</dbReference>
<gene>
    <name evidence="8" type="ORF">CQW49_12615</name>
</gene>
<keyword evidence="9" id="KW-1185">Reference proteome</keyword>
<dbReference type="GO" id="GO:0003677">
    <property type="term" value="F:DNA binding"/>
    <property type="evidence" value="ECO:0007669"/>
    <property type="project" value="InterPro"/>
</dbReference>
<keyword evidence="4" id="KW-0804">Transcription</keyword>
<evidence type="ECO:0000256" key="1">
    <source>
        <dbReference type="ARBA" id="ARBA00010641"/>
    </source>
</evidence>
<evidence type="ECO:0008006" key="10">
    <source>
        <dbReference type="Google" id="ProtNLM"/>
    </source>
</evidence>
<dbReference type="KEGG" id="mtw:CQW49_12615"/>
<dbReference type="InterPro" id="IPR013325">
    <property type="entry name" value="RNA_pol_sigma_r2"/>
</dbReference>
<accession>A0A2D2D0X1</accession>
<dbReference type="NCBIfam" id="TIGR02937">
    <property type="entry name" value="sigma70-ECF"/>
    <property type="match status" value="1"/>
</dbReference>
<evidence type="ECO:0000259" key="7">
    <source>
        <dbReference type="Pfam" id="PF08281"/>
    </source>
</evidence>
<organism evidence="8 9">
    <name type="scientific">Methylosinus trichosporium (strain ATCC 35070 / NCIMB 11131 / UNIQEM 75 / OB3b)</name>
    <dbReference type="NCBI Taxonomy" id="595536"/>
    <lineage>
        <taxon>Bacteria</taxon>
        <taxon>Pseudomonadati</taxon>
        <taxon>Pseudomonadota</taxon>
        <taxon>Alphaproteobacteria</taxon>
        <taxon>Hyphomicrobiales</taxon>
        <taxon>Methylocystaceae</taxon>
        <taxon>Methylosinus</taxon>
    </lineage>
</organism>
<sequence length="244" mass="26998">MAVGDAHVQRICFRSSDAPLTRLRSCRAQHGAGAKLRHDDGLPGRAPLMRFSPAAIDQLYRRHNRALQGLARRQVGREDAEDVVQEAYLRLLELENANRIVDARGYLYRIAANVALDLLRKRKTRSACVVEDVEYEAVSGSDSPFTTAAEEAVLLRNLQASLAQLPSACCETFLLSRLYGMTFPEIARRLGISLRTVNRHMSRTVDHLQTALDGGAGRSAEAEPEARAARARSRPRAELRPSVA</sequence>
<dbReference type="SUPFAM" id="SSF88659">
    <property type="entry name" value="Sigma3 and sigma4 domains of RNA polymerase sigma factors"/>
    <property type="match status" value="1"/>
</dbReference>
<dbReference type="InterPro" id="IPR007627">
    <property type="entry name" value="RNA_pol_sigma70_r2"/>
</dbReference>
<feature type="domain" description="RNA polymerase sigma-70 region 2" evidence="6">
    <location>
        <begin position="59"/>
        <end position="123"/>
    </location>
</feature>
<protein>
    <recommendedName>
        <fullName evidence="10">RNA polymerase sigma factor</fullName>
    </recommendedName>
</protein>
<evidence type="ECO:0000313" key="8">
    <source>
        <dbReference type="EMBL" id="ATQ68630.1"/>
    </source>
</evidence>
<evidence type="ECO:0000259" key="6">
    <source>
        <dbReference type="Pfam" id="PF04542"/>
    </source>
</evidence>
<evidence type="ECO:0000313" key="9">
    <source>
        <dbReference type="Proteomes" id="UP000230709"/>
    </source>
</evidence>
<dbReference type="InterPro" id="IPR036388">
    <property type="entry name" value="WH-like_DNA-bd_sf"/>
</dbReference>
<evidence type="ECO:0000256" key="3">
    <source>
        <dbReference type="ARBA" id="ARBA00023082"/>
    </source>
</evidence>
<dbReference type="InterPro" id="IPR014284">
    <property type="entry name" value="RNA_pol_sigma-70_dom"/>
</dbReference>
<evidence type="ECO:0000256" key="4">
    <source>
        <dbReference type="ARBA" id="ARBA00023163"/>
    </source>
</evidence>
<dbReference type="GO" id="GO:0016987">
    <property type="term" value="F:sigma factor activity"/>
    <property type="evidence" value="ECO:0007669"/>
    <property type="project" value="UniProtKB-KW"/>
</dbReference>
<name>A0A2D2D0X1_METT3</name>